<feature type="transmembrane region" description="Helical" evidence="1">
    <location>
        <begin position="94"/>
        <end position="114"/>
    </location>
</feature>
<dbReference type="Gene3D" id="1.10.1760.20">
    <property type="match status" value="1"/>
</dbReference>
<comment type="caution">
    <text evidence="2">The sequence shown here is derived from an EMBL/GenBank/DDBJ whole genome shotgun (WGS) entry which is preliminary data.</text>
</comment>
<name>A0A2I1MBX0_9FIRM</name>
<dbReference type="AlphaFoldDB" id="A0A2I1MBX0"/>
<keyword evidence="1" id="KW-1133">Transmembrane helix</keyword>
<evidence type="ECO:0000256" key="1">
    <source>
        <dbReference type="SAM" id="Phobius"/>
    </source>
</evidence>
<evidence type="ECO:0000313" key="2">
    <source>
        <dbReference type="EMBL" id="PKZ17634.1"/>
    </source>
</evidence>
<keyword evidence="1" id="KW-0472">Membrane</keyword>
<gene>
    <name evidence="2" type="primary">thiW</name>
    <name evidence="2" type="ORF">CYJ34_02700</name>
</gene>
<keyword evidence="1" id="KW-0812">Transmembrane</keyword>
<feature type="transmembrane region" description="Helical" evidence="1">
    <location>
        <begin position="126"/>
        <end position="150"/>
    </location>
</feature>
<reference evidence="2 3" key="1">
    <citation type="submission" date="2017-12" db="EMBL/GenBank/DDBJ databases">
        <title>Phylogenetic diversity of female urinary microbiome.</title>
        <authorList>
            <person name="Thomas-White K."/>
            <person name="Wolfe A.J."/>
        </authorList>
    </citation>
    <scope>NUCLEOTIDE SEQUENCE [LARGE SCALE GENOMIC DNA]</scope>
    <source>
        <strain evidence="2 3">UMB0119</strain>
    </source>
</reference>
<accession>A0A2I1MBX0</accession>
<feature type="transmembrane region" description="Helical" evidence="1">
    <location>
        <begin position="38"/>
        <end position="62"/>
    </location>
</feature>
<dbReference type="Pfam" id="PF09512">
    <property type="entry name" value="ThiW"/>
    <property type="match status" value="1"/>
</dbReference>
<keyword evidence="3" id="KW-1185">Reference proteome</keyword>
<protein>
    <submittedName>
        <fullName evidence="2">Energy coupling factor transporter S component ThiW</fullName>
    </submittedName>
</protein>
<feature type="transmembrane region" description="Helical" evidence="1">
    <location>
        <begin position="69"/>
        <end position="88"/>
    </location>
</feature>
<evidence type="ECO:0000313" key="3">
    <source>
        <dbReference type="Proteomes" id="UP000234335"/>
    </source>
</evidence>
<dbReference type="EMBL" id="PKGS01000001">
    <property type="protein sequence ID" value="PKZ17634.1"/>
    <property type="molecule type" value="Genomic_DNA"/>
</dbReference>
<proteinExistence type="predicted"/>
<dbReference type="RefSeq" id="WP_101539793.1">
    <property type="nucleotide sequence ID" value="NZ_PKGS01000001.1"/>
</dbReference>
<sequence>MQNSKKLRKFVLLAMLVAIGVVISPILRVHGFAPMQHFINVVCSVLLGPYYSLACATMIGLIRMSLMGISPLALTGAVFGAFLSGILYKKYNTFIAACLGEVIGTGIIGSIISFPVMKFVAGDSKVALFTFTPSFVIATIIGSSIAYILLKALEKNGSLAKMKESLND</sequence>
<dbReference type="NCBIfam" id="TIGR02359">
    <property type="entry name" value="thiW"/>
    <property type="match status" value="1"/>
</dbReference>
<organism evidence="2 3">
    <name type="scientific">Anaerococcus octavius</name>
    <dbReference type="NCBI Taxonomy" id="54007"/>
    <lineage>
        <taxon>Bacteria</taxon>
        <taxon>Bacillati</taxon>
        <taxon>Bacillota</taxon>
        <taxon>Tissierellia</taxon>
        <taxon>Tissierellales</taxon>
        <taxon>Peptoniphilaceae</taxon>
        <taxon>Anaerococcus</taxon>
    </lineage>
</organism>
<dbReference type="PIRSF" id="PIRSF024534">
    <property type="entry name" value="ThiW"/>
    <property type="match status" value="1"/>
</dbReference>
<dbReference type="InterPro" id="IPR012652">
    <property type="entry name" value="ThiW"/>
</dbReference>
<dbReference type="Proteomes" id="UP000234335">
    <property type="component" value="Unassembled WGS sequence"/>
</dbReference>